<accession>A0A1F7W632</accession>
<dbReference type="Proteomes" id="UP000177331">
    <property type="component" value="Unassembled WGS sequence"/>
</dbReference>
<dbReference type="AlphaFoldDB" id="A0A1F7W632"/>
<dbReference type="EMBL" id="MGFD01000030">
    <property type="protein sequence ID" value="OGL98220.1"/>
    <property type="molecule type" value="Genomic_DNA"/>
</dbReference>
<organism evidence="1 2">
    <name type="scientific">Candidatus Uhrbacteria bacterium RIFOXYB2_FULL_45_11</name>
    <dbReference type="NCBI Taxonomy" id="1802421"/>
    <lineage>
        <taxon>Bacteria</taxon>
        <taxon>Candidatus Uhriibacteriota</taxon>
    </lineage>
</organism>
<sequence>MSEYNPERAQQERIEAERMEYKIISRRVLNDLFKDVLDARELERRLMLVDRVKFVTHDQMDVIAKSNPQDAGADGLIQYEVSESEVRRLPIVLHSSSRVETLHTLVHEGTHLMTPESVLVTNIIAEPDEETFSDYVGGFRFERNRKTKQIDLMSIHKDTPARFLFWESVTDWIAELGLESEMSDQEKEELAMSGYFERHWIDYLMRKSPDAPGLMQAIKESYAAGSEDSLRWCLQKQLDVQDDHFYDALIKIIGRDRTDEKRVDDWMQVVDDAFKSS</sequence>
<gene>
    <name evidence="1" type="ORF">A2318_01240</name>
</gene>
<protein>
    <submittedName>
        <fullName evidence="1">Uncharacterized protein</fullName>
    </submittedName>
</protein>
<comment type="caution">
    <text evidence="1">The sequence shown here is derived from an EMBL/GenBank/DDBJ whole genome shotgun (WGS) entry which is preliminary data.</text>
</comment>
<name>A0A1F7W632_9BACT</name>
<reference evidence="1 2" key="1">
    <citation type="journal article" date="2016" name="Nat. Commun.">
        <title>Thousands of microbial genomes shed light on interconnected biogeochemical processes in an aquifer system.</title>
        <authorList>
            <person name="Anantharaman K."/>
            <person name="Brown C.T."/>
            <person name="Hug L.A."/>
            <person name="Sharon I."/>
            <person name="Castelle C.J."/>
            <person name="Probst A.J."/>
            <person name="Thomas B.C."/>
            <person name="Singh A."/>
            <person name="Wilkins M.J."/>
            <person name="Karaoz U."/>
            <person name="Brodie E.L."/>
            <person name="Williams K.H."/>
            <person name="Hubbard S.S."/>
            <person name="Banfield J.F."/>
        </authorList>
    </citation>
    <scope>NUCLEOTIDE SEQUENCE [LARGE SCALE GENOMIC DNA]</scope>
</reference>
<proteinExistence type="predicted"/>
<evidence type="ECO:0000313" key="2">
    <source>
        <dbReference type="Proteomes" id="UP000177331"/>
    </source>
</evidence>
<evidence type="ECO:0000313" key="1">
    <source>
        <dbReference type="EMBL" id="OGL98220.1"/>
    </source>
</evidence>